<evidence type="ECO:0000313" key="2">
    <source>
        <dbReference type="Proteomes" id="UP001595829"/>
    </source>
</evidence>
<sequence length="54" mass="6128">MTRTDSSLEPVDQIGEWYANGDRIRRSVRARTASCVSHVRADDRARCGKSQQYA</sequence>
<evidence type="ECO:0000313" key="1">
    <source>
        <dbReference type="EMBL" id="MFC5021587.1"/>
    </source>
</evidence>
<gene>
    <name evidence="1" type="ORF">ACFPM3_05395</name>
</gene>
<name>A0ABV9X8L1_9ACTN</name>
<dbReference type="RefSeq" id="WP_345693539.1">
    <property type="nucleotide sequence ID" value="NZ_BAABIT010000001.1"/>
</dbReference>
<proteinExistence type="predicted"/>
<dbReference type="EMBL" id="JBHSJD010000002">
    <property type="protein sequence ID" value="MFC5021587.1"/>
    <property type="molecule type" value="Genomic_DNA"/>
</dbReference>
<protein>
    <submittedName>
        <fullName evidence="1">Uncharacterized protein</fullName>
    </submittedName>
</protein>
<accession>A0ABV9X8L1</accession>
<reference evidence="2" key="1">
    <citation type="journal article" date="2019" name="Int. J. Syst. Evol. Microbiol.">
        <title>The Global Catalogue of Microorganisms (GCM) 10K type strain sequencing project: providing services to taxonomists for standard genome sequencing and annotation.</title>
        <authorList>
            <consortium name="The Broad Institute Genomics Platform"/>
            <consortium name="The Broad Institute Genome Sequencing Center for Infectious Disease"/>
            <person name="Wu L."/>
            <person name="Ma J."/>
        </authorList>
    </citation>
    <scope>NUCLEOTIDE SEQUENCE [LARGE SCALE GENOMIC DNA]</scope>
    <source>
        <strain evidence="2">CGMCC 4.1648</strain>
    </source>
</reference>
<keyword evidence="2" id="KW-1185">Reference proteome</keyword>
<dbReference type="Proteomes" id="UP001595829">
    <property type="component" value="Unassembled WGS sequence"/>
</dbReference>
<organism evidence="1 2">
    <name type="scientific">Streptomyces coeruleoprunus</name>
    <dbReference type="NCBI Taxonomy" id="285563"/>
    <lineage>
        <taxon>Bacteria</taxon>
        <taxon>Bacillati</taxon>
        <taxon>Actinomycetota</taxon>
        <taxon>Actinomycetes</taxon>
        <taxon>Kitasatosporales</taxon>
        <taxon>Streptomycetaceae</taxon>
        <taxon>Streptomyces</taxon>
    </lineage>
</organism>
<comment type="caution">
    <text evidence="1">The sequence shown here is derived from an EMBL/GenBank/DDBJ whole genome shotgun (WGS) entry which is preliminary data.</text>
</comment>